<dbReference type="GO" id="GO:0045493">
    <property type="term" value="P:xylan catabolic process"/>
    <property type="evidence" value="ECO:0007669"/>
    <property type="project" value="UniProtKB-KW"/>
</dbReference>
<name>A0A285IPP2_9GAMM</name>
<evidence type="ECO:0000256" key="1">
    <source>
        <dbReference type="ARBA" id="ARBA00004613"/>
    </source>
</evidence>
<evidence type="ECO:0000256" key="5">
    <source>
        <dbReference type="ARBA" id="ARBA00022801"/>
    </source>
</evidence>
<dbReference type="InterPro" id="IPR029058">
    <property type="entry name" value="AB_hydrolase_fold"/>
</dbReference>
<evidence type="ECO:0000256" key="8">
    <source>
        <dbReference type="SAM" id="SignalP"/>
    </source>
</evidence>
<protein>
    <submittedName>
        <fullName evidence="10">Poly(3-hydroxybutyrate) depolymerase</fullName>
    </submittedName>
</protein>
<feature type="domain" description="AB hydrolase-1" evidence="9">
    <location>
        <begin position="313"/>
        <end position="582"/>
    </location>
</feature>
<evidence type="ECO:0000259" key="9">
    <source>
        <dbReference type="Pfam" id="PF12697"/>
    </source>
</evidence>
<keyword evidence="5" id="KW-0378">Hydrolase</keyword>
<keyword evidence="6" id="KW-0119">Carbohydrate metabolism</keyword>
<accession>A0A285IPP2</accession>
<dbReference type="GO" id="GO:0005576">
    <property type="term" value="C:extracellular region"/>
    <property type="evidence" value="ECO:0007669"/>
    <property type="project" value="UniProtKB-SubCell"/>
</dbReference>
<dbReference type="AlphaFoldDB" id="A0A285IPP2"/>
<keyword evidence="11" id="KW-1185">Reference proteome</keyword>
<dbReference type="InterPro" id="IPR043595">
    <property type="entry name" value="FaeB/C/D"/>
</dbReference>
<comment type="subcellular location">
    <subcellularLocation>
        <location evidence="1">Secreted</location>
    </subcellularLocation>
</comment>
<dbReference type="OrthoDB" id="5857410at2"/>
<dbReference type="PROSITE" id="PS51257">
    <property type="entry name" value="PROKAR_LIPOPROTEIN"/>
    <property type="match status" value="1"/>
</dbReference>
<feature type="chain" id="PRO_5013398005" evidence="8">
    <location>
        <begin position="18"/>
        <end position="596"/>
    </location>
</feature>
<keyword evidence="4 8" id="KW-0732">Signal</keyword>
<dbReference type="InterPro" id="IPR000801">
    <property type="entry name" value="Esterase-like"/>
</dbReference>
<dbReference type="Proteomes" id="UP000219353">
    <property type="component" value="Unassembled WGS sequence"/>
</dbReference>
<dbReference type="PANTHER" id="PTHR38050">
    <property type="match status" value="1"/>
</dbReference>
<dbReference type="Gene3D" id="3.40.50.1820">
    <property type="entry name" value="alpha/beta hydrolase"/>
    <property type="match status" value="2"/>
</dbReference>
<gene>
    <name evidence="10" type="ORF">SAMN06297280_1242</name>
</gene>
<evidence type="ECO:0000256" key="4">
    <source>
        <dbReference type="ARBA" id="ARBA00022729"/>
    </source>
</evidence>
<keyword evidence="7" id="KW-0624">Polysaccharide degradation</keyword>
<evidence type="ECO:0000256" key="7">
    <source>
        <dbReference type="ARBA" id="ARBA00023326"/>
    </source>
</evidence>
<feature type="signal peptide" evidence="8">
    <location>
        <begin position="1"/>
        <end position="17"/>
    </location>
</feature>
<reference evidence="11" key="1">
    <citation type="submission" date="2017-09" db="EMBL/GenBank/DDBJ databases">
        <authorList>
            <person name="Varghese N."/>
            <person name="Submissions S."/>
        </authorList>
    </citation>
    <scope>NUCLEOTIDE SEQUENCE [LARGE SCALE GENOMIC DNA]</scope>
    <source>
        <strain evidence="11">CGMCC 1.12461</strain>
    </source>
</reference>
<evidence type="ECO:0000256" key="3">
    <source>
        <dbReference type="ARBA" id="ARBA00022651"/>
    </source>
</evidence>
<dbReference type="EMBL" id="OBEB01000002">
    <property type="protein sequence ID" value="SNY49066.1"/>
    <property type="molecule type" value="Genomic_DNA"/>
</dbReference>
<sequence length="596" mass="66231">MKLQLRFLQLVSAALLAVLLTGCGGGDSEPDNSNLMKLGDRSYLLVLPANYRAEQEYKLLLAFHGSGGSSADMQRTADFNRYSNDYIVAYPQAGTIEWNEGCNCNIANRLGIDDLAFVDEVIADISARHRLQQGEIYAAGFSQGGLFTQNLACNRSNRFKAVAVVAAPMSGQLWQSCAPEQPVSIMMAMGKNDTVLPYNGYTDSNFGLVSAKQAIARFASLNNSLPLAQQQTLATEQVELLSYSNGRQKAELFSIKQGQHQWQFSQFDTSAEILQFFQQLDSPRLPEASSLVQVGDKRMHVRLMGEQHAGPAVVLLAGPNENYHSDSAWFALLQPLLAEKYRVYSIDRLGNGFSESDDDLSYRRFAEDLATALQQLDEQQVVIVAMASASISARLFYQQQQQAFDIKAMLLVDPDVPTPNALSVYQGYPADWYLANLEALLPHLATGAWTERTSQKLQAERSHAEQLVGDNPLMDWHYFDLISQQRLLISHQQNRAREIAAYSADLDAYAALPMLSAIPVSVIDTDFEQAQIDANPESAELLSLWQQESTSWNRQQAEQTNGQYIALNNSDHLLALQQPETIKAALDWLFAQLQLP</sequence>
<evidence type="ECO:0000313" key="10">
    <source>
        <dbReference type="EMBL" id="SNY49066.1"/>
    </source>
</evidence>
<organism evidence="10 11">
    <name type="scientific">Arsukibacterium tuosuense</name>
    <dbReference type="NCBI Taxonomy" id="1323745"/>
    <lineage>
        <taxon>Bacteria</taxon>
        <taxon>Pseudomonadati</taxon>
        <taxon>Pseudomonadota</taxon>
        <taxon>Gammaproteobacteria</taxon>
        <taxon>Chromatiales</taxon>
        <taxon>Chromatiaceae</taxon>
        <taxon>Arsukibacterium</taxon>
    </lineage>
</organism>
<keyword evidence="3" id="KW-0858">Xylan degradation</keyword>
<evidence type="ECO:0000256" key="2">
    <source>
        <dbReference type="ARBA" id="ARBA00022525"/>
    </source>
</evidence>
<dbReference type="Pfam" id="PF00756">
    <property type="entry name" value="Esterase"/>
    <property type="match status" value="1"/>
</dbReference>
<evidence type="ECO:0000256" key="6">
    <source>
        <dbReference type="ARBA" id="ARBA00023277"/>
    </source>
</evidence>
<dbReference type="InterPro" id="IPR000073">
    <property type="entry name" value="AB_hydrolase_1"/>
</dbReference>
<dbReference type="RefSeq" id="WP_097110535.1">
    <property type="nucleotide sequence ID" value="NZ_OBEB01000002.1"/>
</dbReference>
<dbReference type="PANTHER" id="PTHR38050:SF2">
    <property type="entry name" value="FERULOYL ESTERASE C-RELATED"/>
    <property type="match status" value="1"/>
</dbReference>
<proteinExistence type="predicted"/>
<dbReference type="GO" id="GO:0030600">
    <property type="term" value="F:feruloyl esterase activity"/>
    <property type="evidence" value="ECO:0007669"/>
    <property type="project" value="InterPro"/>
</dbReference>
<keyword evidence="2" id="KW-0964">Secreted</keyword>
<evidence type="ECO:0000313" key="11">
    <source>
        <dbReference type="Proteomes" id="UP000219353"/>
    </source>
</evidence>
<dbReference type="Pfam" id="PF12697">
    <property type="entry name" value="Abhydrolase_6"/>
    <property type="match status" value="1"/>
</dbReference>
<dbReference type="SUPFAM" id="SSF53474">
    <property type="entry name" value="alpha/beta-Hydrolases"/>
    <property type="match status" value="2"/>
</dbReference>